<dbReference type="AlphaFoldDB" id="A0A212TJ09"/>
<evidence type="ECO:0000256" key="8">
    <source>
        <dbReference type="ARBA" id="ARBA00023235"/>
    </source>
</evidence>
<dbReference type="GO" id="GO:0000162">
    <property type="term" value="P:L-tryptophan biosynthetic process"/>
    <property type="evidence" value="ECO:0007669"/>
    <property type="project" value="UniProtKB-UniRule"/>
</dbReference>
<dbReference type="HAMAP" id="MF_00135">
    <property type="entry name" value="PRAI"/>
    <property type="match status" value="1"/>
</dbReference>
<keyword evidence="12" id="KW-1185">Reference proteome</keyword>
<dbReference type="UniPathway" id="UPA00035">
    <property type="reaction ID" value="UER00042"/>
</dbReference>
<keyword evidence="5 9" id="KW-0028">Amino-acid biosynthesis</keyword>
<keyword evidence="8 9" id="KW-0413">Isomerase</keyword>
<dbReference type="CDD" id="cd00405">
    <property type="entry name" value="PRAI"/>
    <property type="match status" value="1"/>
</dbReference>
<dbReference type="PANTHER" id="PTHR42894">
    <property type="entry name" value="N-(5'-PHOSPHORIBOSYL)ANTHRANILATE ISOMERASE"/>
    <property type="match status" value="1"/>
</dbReference>
<reference evidence="12" key="1">
    <citation type="submission" date="2017-06" db="EMBL/GenBank/DDBJ databases">
        <authorList>
            <person name="Varghese N."/>
            <person name="Submissions S."/>
        </authorList>
    </citation>
    <scope>NUCLEOTIDE SEQUENCE [LARGE SCALE GENOMIC DNA]</scope>
    <source>
        <strain evidence="12">DSM 11116</strain>
    </source>
</reference>
<dbReference type="Proteomes" id="UP000198131">
    <property type="component" value="Unassembled WGS sequence"/>
</dbReference>
<dbReference type="EC" id="5.3.1.24" evidence="3 9"/>
<evidence type="ECO:0000256" key="6">
    <source>
        <dbReference type="ARBA" id="ARBA00022822"/>
    </source>
</evidence>
<evidence type="ECO:0000256" key="3">
    <source>
        <dbReference type="ARBA" id="ARBA00012572"/>
    </source>
</evidence>
<comment type="catalytic activity">
    <reaction evidence="1 9">
        <text>N-(5-phospho-beta-D-ribosyl)anthranilate = 1-(2-carboxyphenylamino)-1-deoxy-D-ribulose 5-phosphate</text>
        <dbReference type="Rhea" id="RHEA:21540"/>
        <dbReference type="ChEBI" id="CHEBI:18277"/>
        <dbReference type="ChEBI" id="CHEBI:58613"/>
        <dbReference type="EC" id="5.3.1.24"/>
    </reaction>
</comment>
<evidence type="ECO:0000313" key="11">
    <source>
        <dbReference type="EMBL" id="SNC65870.1"/>
    </source>
</evidence>
<evidence type="ECO:0000313" key="12">
    <source>
        <dbReference type="Proteomes" id="UP000198131"/>
    </source>
</evidence>
<evidence type="ECO:0000256" key="7">
    <source>
        <dbReference type="ARBA" id="ARBA00023141"/>
    </source>
</evidence>
<keyword evidence="6 9" id="KW-0822">Tryptophan biosynthesis</keyword>
<evidence type="ECO:0000256" key="4">
    <source>
        <dbReference type="ARBA" id="ARBA00022272"/>
    </source>
</evidence>
<feature type="domain" description="N-(5'phosphoribosyl) anthranilate isomerase (PRAI)" evidence="10">
    <location>
        <begin position="9"/>
        <end position="207"/>
    </location>
</feature>
<evidence type="ECO:0000259" key="10">
    <source>
        <dbReference type="Pfam" id="PF00697"/>
    </source>
</evidence>
<evidence type="ECO:0000256" key="5">
    <source>
        <dbReference type="ARBA" id="ARBA00022605"/>
    </source>
</evidence>
<evidence type="ECO:0000256" key="1">
    <source>
        <dbReference type="ARBA" id="ARBA00001164"/>
    </source>
</evidence>
<dbReference type="InterPro" id="IPR001240">
    <property type="entry name" value="PRAI_dom"/>
</dbReference>
<dbReference type="InterPro" id="IPR013785">
    <property type="entry name" value="Aldolase_TIM"/>
</dbReference>
<protein>
    <recommendedName>
        <fullName evidence="4 9">N-(5'-phosphoribosyl)anthranilate isomerase</fullName>
        <shortName evidence="9">PRAI</shortName>
        <ecNumber evidence="3 9">5.3.1.24</ecNumber>
    </recommendedName>
</protein>
<comment type="pathway">
    <text evidence="2 9">Amino-acid biosynthesis; L-tryptophan biosynthesis; L-tryptophan from chorismate: step 3/5.</text>
</comment>
<dbReference type="InterPro" id="IPR044643">
    <property type="entry name" value="TrpF_fam"/>
</dbReference>
<dbReference type="Pfam" id="PF00697">
    <property type="entry name" value="PRAI"/>
    <property type="match status" value="1"/>
</dbReference>
<gene>
    <name evidence="9" type="primary">trpF</name>
    <name evidence="11" type="ORF">SAMN06265337_1418</name>
</gene>
<proteinExistence type="inferred from homology"/>
<keyword evidence="7 9" id="KW-0057">Aromatic amino acid biosynthesis</keyword>
<evidence type="ECO:0000256" key="2">
    <source>
        <dbReference type="ARBA" id="ARBA00004664"/>
    </source>
</evidence>
<dbReference type="InterPro" id="IPR011060">
    <property type="entry name" value="RibuloseP-bd_barrel"/>
</dbReference>
<organism evidence="11 12">
    <name type="scientific">Hymenobacter gelipurpurascens</name>
    <dbReference type="NCBI Taxonomy" id="89968"/>
    <lineage>
        <taxon>Bacteria</taxon>
        <taxon>Pseudomonadati</taxon>
        <taxon>Bacteroidota</taxon>
        <taxon>Cytophagia</taxon>
        <taxon>Cytophagales</taxon>
        <taxon>Hymenobacteraceae</taxon>
        <taxon>Hymenobacter</taxon>
    </lineage>
</organism>
<dbReference type="EMBL" id="FYEW01000001">
    <property type="protein sequence ID" value="SNC65870.1"/>
    <property type="molecule type" value="Genomic_DNA"/>
</dbReference>
<sequence>MPVATPYIKVCGMREPTSLAAVAALQPDFLGFIFYPKSSRYVGQGLSGSMLAALPVGIQKVGVFVDEATEVIRARVREFGLDLVQLHGHETPAQCQQLREGGLEVVKAFSVGADFDFNQLTPYLGHVDYFLFDTKGAQPGGNGTTFDWRLLERYPFQVPYFLAGGLELAHAETLRNLRLPGLFALDLNSKFETAPGAKDAALLQQMFTELRLTHQAS</sequence>
<comment type="similarity">
    <text evidence="9">Belongs to the TrpF family.</text>
</comment>
<dbReference type="Gene3D" id="3.20.20.70">
    <property type="entry name" value="Aldolase class I"/>
    <property type="match status" value="1"/>
</dbReference>
<dbReference type="SUPFAM" id="SSF51366">
    <property type="entry name" value="Ribulose-phoshate binding barrel"/>
    <property type="match status" value="1"/>
</dbReference>
<name>A0A212TJ09_9BACT</name>
<accession>A0A212TJ09</accession>
<dbReference type="GO" id="GO:0004640">
    <property type="term" value="F:phosphoribosylanthranilate isomerase activity"/>
    <property type="evidence" value="ECO:0007669"/>
    <property type="project" value="UniProtKB-UniRule"/>
</dbReference>
<evidence type="ECO:0000256" key="9">
    <source>
        <dbReference type="HAMAP-Rule" id="MF_00135"/>
    </source>
</evidence>
<dbReference type="PANTHER" id="PTHR42894:SF1">
    <property type="entry name" value="N-(5'-PHOSPHORIBOSYL)ANTHRANILATE ISOMERASE"/>
    <property type="match status" value="1"/>
</dbReference>